<evidence type="ECO:0000313" key="7">
    <source>
        <dbReference type="EMBL" id="SVA63076.1"/>
    </source>
</evidence>
<dbReference type="AlphaFoldDB" id="A0A381XE93"/>
<keyword evidence="1" id="KW-0963">Cytoplasm</keyword>
<protein>
    <recommendedName>
        <fullName evidence="6">Tetrapyrrole methylase domain-containing protein</fullName>
    </recommendedName>
</protein>
<evidence type="ECO:0000256" key="1">
    <source>
        <dbReference type="ARBA" id="ARBA00022490"/>
    </source>
</evidence>
<evidence type="ECO:0000256" key="5">
    <source>
        <dbReference type="ARBA" id="ARBA00022691"/>
    </source>
</evidence>
<dbReference type="Pfam" id="PF00590">
    <property type="entry name" value="TP_methylase"/>
    <property type="match status" value="1"/>
</dbReference>
<keyword evidence="4" id="KW-0808">Transferase</keyword>
<dbReference type="GO" id="GO:0006364">
    <property type="term" value="P:rRNA processing"/>
    <property type="evidence" value="ECO:0007669"/>
    <property type="project" value="UniProtKB-KW"/>
</dbReference>
<keyword evidence="2" id="KW-0698">rRNA processing</keyword>
<dbReference type="GO" id="GO:0032259">
    <property type="term" value="P:methylation"/>
    <property type="evidence" value="ECO:0007669"/>
    <property type="project" value="UniProtKB-KW"/>
</dbReference>
<dbReference type="InterPro" id="IPR035996">
    <property type="entry name" value="4pyrrol_Methylase_sf"/>
</dbReference>
<dbReference type="EMBL" id="UINC01014869">
    <property type="protein sequence ID" value="SVA63076.1"/>
    <property type="molecule type" value="Genomic_DNA"/>
</dbReference>
<dbReference type="Gene3D" id="3.30.950.10">
    <property type="entry name" value="Methyltransferase, Cobalt-precorrin-4 Transmethylase, Domain 2"/>
    <property type="match status" value="1"/>
</dbReference>
<dbReference type="SUPFAM" id="SSF53790">
    <property type="entry name" value="Tetrapyrrole methylase"/>
    <property type="match status" value="1"/>
</dbReference>
<evidence type="ECO:0000256" key="2">
    <source>
        <dbReference type="ARBA" id="ARBA00022552"/>
    </source>
</evidence>
<dbReference type="Gene3D" id="3.40.1010.10">
    <property type="entry name" value="Cobalt-precorrin-4 Transmethylase, Domain 1"/>
    <property type="match status" value="1"/>
</dbReference>
<evidence type="ECO:0000259" key="6">
    <source>
        <dbReference type="Pfam" id="PF00590"/>
    </source>
</evidence>
<keyword evidence="5" id="KW-0949">S-adenosyl-L-methionine</keyword>
<evidence type="ECO:0000256" key="3">
    <source>
        <dbReference type="ARBA" id="ARBA00022603"/>
    </source>
</evidence>
<dbReference type="CDD" id="cd11648">
    <property type="entry name" value="RsmI"/>
    <property type="match status" value="1"/>
</dbReference>
<gene>
    <name evidence="7" type="ORF">METZ01_LOCUS115930</name>
</gene>
<dbReference type="InterPro" id="IPR008189">
    <property type="entry name" value="rRNA_ssu_MeTfrase_I"/>
</dbReference>
<organism evidence="7">
    <name type="scientific">marine metagenome</name>
    <dbReference type="NCBI Taxonomy" id="408172"/>
    <lineage>
        <taxon>unclassified sequences</taxon>
        <taxon>metagenomes</taxon>
        <taxon>ecological metagenomes</taxon>
    </lineage>
</organism>
<reference evidence="7" key="1">
    <citation type="submission" date="2018-05" db="EMBL/GenBank/DDBJ databases">
        <authorList>
            <person name="Lanie J.A."/>
            <person name="Ng W.-L."/>
            <person name="Kazmierczak K.M."/>
            <person name="Andrzejewski T.M."/>
            <person name="Davidsen T.M."/>
            <person name="Wayne K.J."/>
            <person name="Tettelin H."/>
            <person name="Glass J.I."/>
            <person name="Rusch D."/>
            <person name="Podicherti R."/>
            <person name="Tsui H.-C.T."/>
            <person name="Winkler M.E."/>
        </authorList>
    </citation>
    <scope>NUCLEOTIDE SEQUENCE</scope>
</reference>
<dbReference type="GO" id="GO:0008168">
    <property type="term" value="F:methyltransferase activity"/>
    <property type="evidence" value="ECO:0007669"/>
    <property type="project" value="UniProtKB-KW"/>
</dbReference>
<keyword evidence="3" id="KW-0489">Methyltransferase</keyword>
<dbReference type="InterPro" id="IPR000878">
    <property type="entry name" value="4pyrrol_Mease"/>
</dbReference>
<accession>A0A381XE93</accession>
<dbReference type="InterPro" id="IPR014776">
    <property type="entry name" value="4pyrrole_Mease_sub2"/>
</dbReference>
<dbReference type="InterPro" id="IPR014777">
    <property type="entry name" value="4pyrrole_Mease_sub1"/>
</dbReference>
<proteinExistence type="predicted"/>
<dbReference type="FunFam" id="3.30.950.10:FF:000002">
    <property type="entry name" value="Ribosomal RNA small subunit methyltransferase I"/>
    <property type="match status" value="1"/>
</dbReference>
<sequence length="177" mass="19850">MISYFEHNKYQKIHKIQEILQSGKHVAVITDAGTPAISDPAYKLVRRAISIGSKIEPIPGPSALLASIVSSGLPTDRFIFEGFLPPKKGRVKRMEKLIDESATVIIYENTLRLKRTIKQLLEIIGDRPAVICRELTKLHEETIRGTLSGLLDLLDNKKLKGECVLLIGKDDKNVYFE</sequence>
<evidence type="ECO:0000256" key="4">
    <source>
        <dbReference type="ARBA" id="ARBA00022679"/>
    </source>
</evidence>
<feature type="domain" description="Tetrapyrrole methylase" evidence="6">
    <location>
        <begin position="15"/>
        <end position="149"/>
    </location>
</feature>
<dbReference type="PANTHER" id="PTHR46111:SF1">
    <property type="entry name" value="RIBOSOMAL RNA SMALL SUBUNIT METHYLTRANSFERASE I"/>
    <property type="match status" value="1"/>
</dbReference>
<dbReference type="PANTHER" id="PTHR46111">
    <property type="entry name" value="RIBOSOMAL RNA SMALL SUBUNIT METHYLTRANSFERASE I"/>
    <property type="match status" value="1"/>
</dbReference>
<name>A0A381XE93_9ZZZZ</name>